<dbReference type="PROSITE" id="PS51257">
    <property type="entry name" value="PROKAR_LIPOPROTEIN"/>
    <property type="match status" value="1"/>
</dbReference>
<sequence length="153" mass="16930">MKKHLFFLSPLLLFIFLGCESSSPNPSGEVVKVENEYFTGGGLRSKFLMTDNTKQNGTLKKYGYEGKVTSIVKIKNGVKNGMEVWYDPKGRAIKQIPYVNGVVHGTYKVLYPNGSALATTPVINGVKEGEAYSYNPDGSIHKRVVYMQGKITN</sequence>
<keyword evidence="1" id="KW-0808">Transferase</keyword>
<dbReference type="EMBL" id="FPHM01000175">
    <property type="protein sequence ID" value="SFV70855.1"/>
    <property type="molecule type" value="Genomic_DNA"/>
</dbReference>
<dbReference type="EC" id="2.7.1.68" evidence="1"/>
<name>A0A1W1CYR7_9ZZZZ</name>
<evidence type="ECO:0000313" key="1">
    <source>
        <dbReference type="EMBL" id="SFV70855.1"/>
    </source>
</evidence>
<gene>
    <name evidence="1" type="ORF">MNB_SV-13-1692</name>
</gene>
<reference evidence="1" key="1">
    <citation type="submission" date="2016-10" db="EMBL/GenBank/DDBJ databases">
        <authorList>
            <person name="de Groot N.N."/>
        </authorList>
    </citation>
    <scope>NUCLEOTIDE SEQUENCE</scope>
</reference>
<protein>
    <submittedName>
        <fullName evidence="1">Phophatidylinositol-4-phosphate 5-kinase</fullName>
        <ecNumber evidence="1">2.7.1.68</ecNumber>
    </submittedName>
</protein>
<organism evidence="1">
    <name type="scientific">hydrothermal vent metagenome</name>
    <dbReference type="NCBI Taxonomy" id="652676"/>
    <lineage>
        <taxon>unclassified sequences</taxon>
        <taxon>metagenomes</taxon>
        <taxon>ecological metagenomes</taxon>
    </lineage>
</organism>
<dbReference type="SUPFAM" id="SSF82185">
    <property type="entry name" value="Histone H3 K4-specific methyltransferase SET7/9 N-terminal domain"/>
    <property type="match status" value="1"/>
</dbReference>
<dbReference type="AlphaFoldDB" id="A0A1W1CYR7"/>
<keyword evidence="1" id="KW-0418">Kinase</keyword>
<accession>A0A1W1CYR7</accession>
<proteinExistence type="predicted"/>
<dbReference type="Gene3D" id="3.90.930.1">
    <property type="match status" value="1"/>
</dbReference>
<dbReference type="GO" id="GO:0016308">
    <property type="term" value="F:1-phosphatidylinositol-4-phosphate 5-kinase activity"/>
    <property type="evidence" value="ECO:0007669"/>
    <property type="project" value="UniProtKB-EC"/>
</dbReference>